<gene>
    <name evidence="8" type="ORF">SAMN04488102_1126</name>
</gene>
<evidence type="ECO:0000256" key="1">
    <source>
        <dbReference type="ARBA" id="ARBA00022741"/>
    </source>
</evidence>
<accession>A0A1I1KE61</accession>
<protein>
    <submittedName>
        <fullName evidence="8">GTPase, G3E family</fullName>
    </submittedName>
</protein>
<dbReference type="EMBL" id="FOLT01000012">
    <property type="protein sequence ID" value="SFC59109.1"/>
    <property type="molecule type" value="Genomic_DNA"/>
</dbReference>
<keyword evidence="2" id="KW-0378">Hydrolase</keyword>
<evidence type="ECO:0000256" key="6">
    <source>
        <dbReference type="SAM" id="MobiDB-lite"/>
    </source>
</evidence>
<dbReference type="RefSeq" id="WP_177188674.1">
    <property type="nucleotide sequence ID" value="NZ_FOLT01000012.1"/>
</dbReference>
<dbReference type="PANTHER" id="PTHR13748:SF62">
    <property type="entry name" value="COBW DOMAIN-CONTAINING PROTEIN"/>
    <property type="match status" value="1"/>
</dbReference>
<name>A0A1I1KE61_9LACT</name>
<evidence type="ECO:0000259" key="7">
    <source>
        <dbReference type="SMART" id="SM00833"/>
    </source>
</evidence>
<dbReference type="InterPro" id="IPR003495">
    <property type="entry name" value="CobW/HypB/UreG_nucleotide-bd"/>
</dbReference>
<evidence type="ECO:0000313" key="9">
    <source>
        <dbReference type="Proteomes" id="UP000199612"/>
    </source>
</evidence>
<evidence type="ECO:0000256" key="4">
    <source>
        <dbReference type="ARBA" id="ARBA00034320"/>
    </source>
</evidence>
<dbReference type="GO" id="GO:0005737">
    <property type="term" value="C:cytoplasm"/>
    <property type="evidence" value="ECO:0007669"/>
    <property type="project" value="TreeGrafter"/>
</dbReference>
<dbReference type="GO" id="GO:0000166">
    <property type="term" value="F:nucleotide binding"/>
    <property type="evidence" value="ECO:0007669"/>
    <property type="project" value="UniProtKB-KW"/>
</dbReference>
<dbReference type="Pfam" id="PF02492">
    <property type="entry name" value="cobW"/>
    <property type="match status" value="1"/>
</dbReference>
<feature type="region of interest" description="Disordered" evidence="6">
    <location>
        <begin position="211"/>
        <end position="247"/>
    </location>
</feature>
<evidence type="ECO:0000256" key="5">
    <source>
        <dbReference type="ARBA" id="ARBA00049117"/>
    </source>
</evidence>
<dbReference type="SUPFAM" id="SSF52540">
    <property type="entry name" value="P-loop containing nucleoside triphosphate hydrolases"/>
    <property type="match status" value="1"/>
</dbReference>
<dbReference type="Gene3D" id="3.30.1220.10">
    <property type="entry name" value="CobW-like, C-terminal domain"/>
    <property type="match status" value="1"/>
</dbReference>
<evidence type="ECO:0000256" key="3">
    <source>
        <dbReference type="ARBA" id="ARBA00023186"/>
    </source>
</evidence>
<feature type="domain" description="CobW C-terminal" evidence="7">
    <location>
        <begin position="248"/>
        <end position="341"/>
    </location>
</feature>
<comment type="similarity">
    <text evidence="4">Belongs to the SIMIBI class G3E GTPase family. ZNG1 subfamily.</text>
</comment>
<keyword evidence="9" id="KW-1185">Reference proteome</keyword>
<keyword evidence="3" id="KW-0143">Chaperone</keyword>
<sequence>MSAKIPVTIITGFLGAGKTTLINELLRQPYDEKVAVIVNEYGDAGVDHNLVVNVEEEVYQMNNGCLCCTLRTDLSDTLRTIYNLIEKQTVLIDRIVIETTGLAAPGPIVQTFMRTAFLQDHFEIDSVLTLVDAGNGLYQMAHYEESIAQIAFADKLFMTKAEQEDDHTVHLVKQKLRSLNPFADIDRLNLDGVSVNDVLGLALFKEQTVKADDGPQVEETHHSHEHHDGHHHENGGHEHHHGPHSEGIVTLSLKSRNPIHPTLFDMWMNELIMTYGMDLLRYKGVLQMYGEANQVIYQGVNMTLRTARSEPWGEKERESVFVFIGKNLPLEEMKESFQKCLVTEDLMEELAMEVKN</sequence>
<dbReference type="Proteomes" id="UP000199612">
    <property type="component" value="Unassembled WGS sequence"/>
</dbReference>
<dbReference type="Pfam" id="PF07683">
    <property type="entry name" value="CobW_C"/>
    <property type="match status" value="1"/>
</dbReference>
<dbReference type="Gene3D" id="3.40.50.300">
    <property type="entry name" value="P-loop containing nucleotide triphosphate hydrolases"/>
    <property type="match status" value="1"/>
</dbReference>
<evidence type="ECO:0000256" key="2">
    <source>
        <dbReference type="ARBA" id="ARBA00022801"/>
    </source>
</evidence>
<dbReference type="AlphaFoldDB" id="A0A1I1KE61"/>
<dbReference type="SUPFAM" id="SSF90002">
    <property type="entry name" value="Hypothetical protein YjiA, C-terminal domain"/>
    <property type="match status" value="1"/>
</dbReference>
<reference evidence="9" key="1">
    <citation type="submission" date="2016-10" db="EMBL/GenBank/DDBJ databases">
        <authorList>
            <person name="Varghese N."/>
            <person name="Submissions S."/>
        </authorList>
    </citation>
    <scope>NUCLEOTIDE SEQUENCE [LARGE SCALE GENOMIC DNA]</scope>
    <source>
        <strain evidence="9">DSM 23664</strain>
    </source>
</reference>
<dbReference type="PANTHER" id="PTHR13748">
    <property type="entry name" value="COBW-RELATED"/>
    <property type="match status" value="1"/>
</dbReference>
<comment type="catalytic activity">
    <reaction evidence="5">
        <text>GTP + H2O = GDP + phosphate + H(+)</text>
        <dbReference type="Rhea" id="RHEA:19669"/>
        <dbReference type="ChEBI" id="CHEBI:15377"/>
        <dbReference type="ChEBI" id="CHEBI:15378"/>
        <dbReference type="ChEBI" id="CHEBI:37565"/>
        <dbReference type="ChEBI" id="CHEBI:43474"/>
        <dbReference type="ChEBI" id="CHEBI:58189"/>
    </reaction>
    <physiologicalReaction direction="left-to-right" evidence="5">
        <dbReference type="Rhea" id="RHEA:19670"/>
    </physiologicalReaction>
</comment>
<dbReference type="InterPro" id="IPR051316">
    <property type="entry name" value="Zinc-reg_GTPase_activator"/>
</dbReference>
<dbReference type="STRING" id="753702.SAMN04488102_1126"/>
<proteinExistence type="inferred from homology"/>
<dbReference type="CDD" id="cd03112">
    <property type="entry name" value="CobW-like"/>
    <property type="match status" value="1"/>
</dbReference>
<feature type="compositionally biased region" description="Basic and acidic residues" evidence="6">
    <location>
        <begin position="211"/>
        <end position="237"/>
    </location>
</feature>
<dbReference type="InterPro" id="IPR027417">
    <property type="entry name" value="P-loop_NTPase"/>
</dbReference>
<dbReference type="GO" id="GO:0016787">
    <property type="term" value="F:hydrolase activity"/>
    <property type="evidence" value="ECO:0007669"/>
    <property type="project" value="UniProtKB-KW"/>
</dbReference>
<dbReference type="InterPro" id="IPR011629">
    <property type="entry name" value="CobW-like_C"/>
</dbReference>
<dbReference type="InterPro" id="IPR036627">
    <property type="entry name" value="CobW-likC_sf"/>
</dbReference>
<evidence type="ECO:0000313" key="8">
    <source>
        <dbReference type="EMBL" id="SFC59109.1"/>
    </source>
</evidence>
<dbReference type="SMART" id="SM00833">
    <property type="entry name" value="CobW_C"/>
    <property type="match status" value="1"/>
</dbReference>
<organism evidence="8 9">
    <name type="scientific">Alkalibacterium subtropicum</name>
    <dbReference type="NCBI Taxonomy" id="753702"/>
    <lineage>
        <taxon>Bacteria</taxon>
        <taxon>Bacillati</taxon>
        <taxon>Bacillota</taxon>
        <taxon>Bacilli</taxon>
        <taxon>Lactobacillales</taxon>
        <taxon>Carnobacteriaceae</taxon>
        <taxon>Alkalibacterium</taxon>
    </lineage>
</organism>
<keyword evidence="1" id="KW-0547">Nucleotide-binding</keyword>